<evidence type="ECO:0000256" key="3">
    <source>
        <dbReference type="ARBA" id="ARBA00022741"/>
    </source>
</evidence>
<dbReference type="InterPro" id="IPR003395">
    <property type="entry name" value="RecF/RecN/SMC_N"/>
</dbReference>
<dbReference type="PANTHER" id="PTHR32182:SF0">
    <property type="entry name" value="DNA REPLICATION AND REPAIR PROTEIN RECF"/>
    <property type="match status" value="1"/>
</dbReference>
<evidence type="ECO:0000256" key="6">
    <source>
        <dbReference type="HAMAP-Rule" id="MF_00365"/>
    </source>
</evidence>
<dbReference type="InterPro" id="IPR001238">
    <property type="entry name" value="DNA-binding_RecF"/>
</dbReference>
<comment type="caution">
    <text evidence="8">The sequence shown here is derived from an EMBL/GenBank/DDBJ whole genome shotgun (WGS) entry which is preliminary data.</text>
</comment>
<dbReference type="Gene3D" id="1.20.1050.90">
    <property type="entry name" value="RecF/RecN/SMC, N-terminal domain"/>
    <property type="match status" value="1"/>
</dbReference>
<dbReference type="EMBL" id="LNXV01000008">
    <property type="protein sequence ID" value="KTC84936.1"/>
    <property type="molecule type" value="Genomic_DNA"/>
</dbReference>
<dbReference type="SUPFAM" id="SSF52540">
    <property type="entry name" value="P-loop containing nucleoside triphosphate hydrolases"/>
    <property type="match status" value="1"/>
</dbReference>
<keyword evidence="6" id="KW-0227">DNA damage</keyword>
<proteinExistence type="inferred from homology"/>
<name>A0A0W0SNJ9_9GAMM</name>
<keyword evidence="6" id="KW-0742">SOS response</keyword>
<dbReference type="GO" id="GO:0005737">
    <property type="term" value="C:cytoplasm"/>
    <property type="evidence" value="ECO:0007669"/>
    <property type="project" value="UniProtKB-SubCell"/>
</dbReference>
<feature type="domain" description="RecF/RecN/SMC N-terminal" evidence="7">
    <location>
        <begin position="3"/>
        <end position="340"/>
    </location>
</feature>
<sequence length="351" mass="40554">MSLARLQIHNLRNISAARLELHPQINFIHGDNGSGKTSLLEAIYLLGCGHSFRTREILPLISRGHDFLTVFARTIDEQSVSIQKSLSSPTQVRLNTQPCQSSSELAHFLPCQVFYQDIFQIIDAGPSTRRSVMDWGLFHVKQNYHSLWKDYRRALKQRNTLLKQKSSPHELSPWNNILAELATQLHQMRECYFLQLRPIFEDTLKQLTDVHCTLSYYKGWDKRQTGKPLNIILEENYQPDVVRQYTHYGAHHADLFVFSEEFNAKQYLSRGQQKIILFALKLAQATLTPSSCIYLCDDLASELDNVHVERLLNLICQIKGQFFITSTSLVPSMFNFMNDYQQFTLVDGNLI</sequence>
<evidence type="ECO:0000256" key="2">
    <source>
        <dbReference type="ARBA" id="ARBA00022705"/>
    </source>
</evidence>
<evidence type="ECO:0000256" key="4">
    <source>
        <dbReference type="ARBA" id="ARBA00022840"/>
    </source>
</evidence>
<dbReference type="GO" id="GO:0003697">
    <property type="term" value="F:single-stranded DNA binding"/>
    <property type="evidence" value="ECO:0007669"/>
    <property type="project" value="UniProtKB-UniRule"/>
</dbReference>
<gene>
    <name evidence="6 8" type="primary">recF</name>
    <name evidence="8" type="ORF">Lbru_1151</name>
</gene>
<evidence type="ECO:0000256" key="5">
    <source>
        <dbReference type="ARBA" id="ARBA00023125"/>
    </source>
</evidence>
<dbReference type="GO" id="GO:0000731">
    <property type="term" value="P:DNA synthesis involved in DNA repair"/>
    <property type="evidence" value="ECO:0007669"/>
    <property type="project" value="TreeGrafter"/>
</dbReference>
<keyword evidence="4 6" id="KW-0067">ATP-binding</keyword>
<evidence type="ECO:0000313" key="9">
    <source>
        <dbReference type="Proteomes" id="UP000054742"/>
    </source>
</evidence>
<dbReference type="InterPro" id="IPR042174">
    <property type="entry name" value="RecF_2"/>
</dbReference>
<comment type="function">
    <text evidence="6">The RecF protein is involved in DNA metabolism; it is required for DNA replication and normal SOS inducibility. RecF binds preferentially to single-stranded, linear DNA. It also seems to bind ATP.</text>
</comment>
<comment type="subcellular location">
    <subcellularLocation>
        <location evidence="6">Cytoplasm</location>
    </subcellularLocation>
</comment>
<dbReference type="Pfam" id="PF02463">
    <property type="entry name" value="SMC_N"/>
    <property type="match status" value="1"/>
</dbReference>
<dbReference type="Proteomes" id="UP000054742">
    <property type="component" value="Unassembled WGS sequence"/>
</dbReference>
<feature type="binding site" evidence="6">
    <location>
        <begin position="30"/>
        <end position="37"/>
    </location>
    <ligand>
        <name>ATP</name>
        <dbReference type="ChEBI" id="CHEBI:30616"/>
    </ligand>
</feature>
<dbReference type="InterPro" id="IPR027417">
    <property type="entry name" value="P-loop_NTPase"/>
</dbReference>
<keyword evidence="6" id="KW-0234">DNA repair</keyword>
<evidence type="ECO:0000259" key="7">
    <source>
        <dbReference type="Pfam" id="PF02463"/>
    </source>
</evidence>
<dbReference type="GO" id="GO:0006302">
    <property type="term" value="P:double-strand break repair"/>
    <property type="evidence" value="ECO:0007669"/>
    <property type="project" value="TreeGrafter"/>
</dbReference>
<keyword evidence="3 6" id="KW-0547">Nucleotide-binding</keyword>
<dbReference type="Gene3D" id="3.40.50.300">
    <property type="entry name" value="P-loop containing nucleotide triphosphate hydrolases"/>
    <property type="match status" value="1"/>
</dbReference>
<dbReference type="STRING" id="29422.Lbru_1151"/>
<keyword evidence="9" id="KW-1185">Reference proteome</keyword>
<evidence type="ECO:0000256" key="1">
    <source>
        <dbReference type="ARBA" id="ARBA00022490"/>
    </source>
</evidence>
<accession>A0A0W0SNJ9</accession>
<dbReference type="PANTHER" id="PTHR32182">
    <property type="entry name" value="DNA REPLICATION AND REPAIR PROTEIN RECF"/>
    <property type="match status" value="1"/>
</dbReference>
<keyword evidence="5 6" id="KW-0238">DNA-binding</keyword>
<dbReference type="GO" id="GO:0005524">
    <property type="term" value="F:ATP binding"/>
    <property type="evidence" value="ECO:0007669"/>
    <property type="project" value="UniProtKB-UniRule"/>
</dbReference>
<dbReference type="RefSeq" id="WP_058441227.1">
    <property type="nucleotide sequence ID" value="NZ_CAAAHU010000006.1"/>
</dbReference>
<organism evidence="8 9">
    <name type="scientific">Legionella brunensis</name>
    <dbReference type="NCBI Taxonomy" id="29422"/>
    <lineage>
        <taxon>Bacteria</taxon>
        <taxon>Pseudomonadati</taxon>
        <taxon>Pseudomonadota</taxon>
        <taxon>Gammaproteobacteria</taxon>
        <taxon>Legionellales</taxon>
        <taxon>Legionellaceae</taxon>
        <taxon>Legionella</taxon>
    </lineage>
</organism>
<dbReference type="GO" id="GO:0009432">
    <property type="term" value="P:SOS response"/>
    <property type="evidence" value="ECO:0007669"/>
    <property type="project" value="UniProtKB-UniRule"/>
</dbReference>
<dbReference type="GO" id="GO:0006260">
    <property type="term" value="P:DNA replication"/>
    <property type="evidence" value="ECO:0007669"/>
    <property type="project" value="UniProtKB-UniRule"/>
</dbReference>
<comment type="similarity">
    <text evidence="6">Belongs to the RecF family.</text>
</comment>
<protein>
    <recommendedName>
        <fullName evidence="6">DNA replication and repair protein RecF</fullName>
    </recommendedName>
</protein>
<reference evidence="8 9" key="1">
    <citation type="submission" date="2015-11" db="EMBL/GenBank/DDBJ databases">
        <title>Genomic analysis of 38 Legionella species identifies large and diverse effector repertoires.</title>
        <authorList>
            <person name="Burstein D."/>
            <person name="Amaro F."/>
            <person name="Zusman T."/>
            <person name="Lifshitz Z."/>
            <person name="Cohen O."/>
            <person name="Gilbert J.A."/>
            <person name="Pupko T."/>
            <person name="Shuman H.A."/>
            <person name="Segal G."/>
        </authorList>
    </citation>
    <scope>NUCLEOTIDE SEQUENCE [LARGE SCALE GENOMIC DNA]</scope>
    <source>
        <strain evidence="8 9">ATCC 43878</strain>
    </source>
</reference>
<dbReference type="HAMAP" id="MF_00365">
    <property type="entry name" value="RecF"/>
    <property type="match status" value="1"/>
</dbReference>
<keyword evidence="1 6" id="KW-0963">Cytoplasm</keyword>
<keyword evidence="2 6" id="KW-0235">DNA replication</keyword>
<dbReference type="AlphaFoldDB" id="A0A0W0SNJ9"/>
<dbReference type="OrthoDB" id="9803889at2"/>
<dbReference type="PATRIC" id="fig|29422.6.peg.1210"/>
<evidence type="ECO:0000313" key="8">
    <source>
        <dbReference type="EMBL" id="KTC84936.1"/>
    </source>
</evidence>
<dbReference type="NCBIfam" id="TIGR00611">
    <property type="entry name" value="recf"/>
    <property type="match status" value="1"/>
</dbReference>